<dbReference type="AlphaFoldDB" id="A0A839H890"/>
<gene>
    <name evidence="14" type="ORF">HUK38_03335</name>
</gene>
<dbReference type="InterPro" id="IPR004358">
    <property type="entry name" value="Sig_transdc_His_kin-like_C"/>
</dbReference>
<dbReference type="InterPro" id="IPR033480">
    <property type="entry name" value="sCache_2"/>
</dbReference>
<dbReference type="GO" id="GO:0007165">
    <property type="term" value="P:signal transduction"/>
    <property type="evidence" value="ECO:0007669"/>
    <property type="project" value="InterPro"/>
</dbReference>
<dbReference type="SMART" id="SM00304">
    <property type="entry name" value="HAMP"/>
    <property type="match status" value="1"/>
</dbReference>
<dbReference type="Pfam" id="PF08269">
    <property type="entry name" value="dCache_2"/>
    <property type="match status" value="1"/>
</dbReference>
<dbReference type="CDD" id="cd06225">
    <property type="entry name" value="HAMP"/>
    <property type="match status" value="1"/>
</dbReference>
<feature type="transmembrane region" description="Helical" evidence="11">
    <location>
        <begin position="477"/>
        <end position="497"/>
    </location>
</feature>
<dbReference type="Pfam" id="PF00672">
    <property type="entry name" value="HAMP"/>
    <property type="match status" value="1"/>
</dbReference>
<dbReference type="InterPro" id="IPR033462">
    <property type="entry name" value="Cache_3-Cache_2"/>
</dbReference>
<dbReference type="EC" id="2.7.13.3" evidence="3"/>
<proteinExistence type="predicted"/>
<dbReference type="PROSITE" id="PS50109">
    <property type="entry name" value="HIS_KIN"/>
    <property type="match status" value="1"/>
</dbReference>
<dbReference type="Gene3D" id="6.10.340.10">
    <property type="match status" value="1"/>
</dbReference>
<evidence type="ECO:0000256" key="1">
    <source>
        <dbReference type="ARBA" id="ARBA00000085"/>
    </source>
</evidence>
<dbReference type="PANTHER" id="PTHR43065:SF47">
    <property type="match status" value="1"/>
</dbReference>
<keyword evidence="8" id="KW-0418">Kinase</keyword>
<feature type="domain" description="HAMP" evidence="13">
    <location>
        <begin position="498"/>
        <end position="550"/>
    </location>
</feature>
<keyword evidence="15" id="KW-1185">Reference proteome</keyword>
<keyword evidence="10 11" id="KW-0472">Membrane</keyword>
<evidence type="ECO:0000256" key="11">
    <source>
        <dbReference type="SAM" id="Phobius"/>
    </source>
</evidence>
<evidence type="ECO:0000313" key="14">
    <source>
        <dbReference type="EMBL" id="MBB1125264.1"/>
    </source>
</evidence>
<evidence type="ECO:0000256" key="5">
    <source>
        <dbReference type="ARBA" id="ARBA00022553"/>
    </source>
</evidence>
<dbReference type="GO" id="GO:0004673">
    <property type="term" value="F:protein histidine kinase activity"/>
    <property type="evidence" value="ECO:0007669"/>
    <property type="project" value="UniProtKB-EC"/>
</dbReference>
<comment type="subcellular location">
    <subcellularLocation>
        <location evidence="2">Cell membrane</location>
        <topology evidence="2">Multi-pass membrane protein</topology>
    </subcellularLocation>
</comment>
<evidence type="ECO:0000259" key="13">
    <source>
        <dbReference type="PROSITE" id="PS50885"/>
    </source>
</evidence>
<keyword evidence="6" id="KW-0808">Transferase</keyword>
<dbReference type="SUPFAM" id="SSF55785">
    <property type="entry name" value="PYP-like sensor domain (PAS domain)"/>
    <property type="match status" value="1"/>
</dbReference>
<dbReference type="SMART" id="SM00387">
    <property type="entry name" value="HATPase_c"/>
    <property type="match status" value="1"/>
</dbReference>
<evidence type="ECO:0000259" key="12">
    <source>
        <dbReference type="PROSITE" id="PS50109"/>
    </source>
</evidence>
<dbReference type="Pfam" id="PF02518">
    <property type="entry name" value="HATPase_c"/>
    <property type="match status" value="1"/>
</dbReference>
<organism evidence="14 15">
    <name type="scientific">Thiospirillum jenense</name>
    <dbReference type="NCBI Taxonomy" id="1653858"/>
    <lineage>
        <taxon>Bacteria</taxon>
        <taxon>Pseudomonadati</taxon>
        <taxon>Pseudomonadota</taxon>
        <taxon>Gammaproteobacteria</taxon>
        <taxon>Chromatiales</taxon>
        <taxon>Chromatiaceae</taxon>
        <taxon>Thiospirillum</taxon>
    </lineage>
</organism>
<dbReference type="InterPro" id="IPR005467">
    <property type="entry name" value="His_kinase_dom"/>
</dbReference>
<evidence type="ECO:0000256" key="3">
    <source>
        <dbReference type="ARBA" id="ARBA00012438"/>
    </source>
</evidence>
<accession>A0A839H890</accession>
<dbReference type="Gene3D" id="1.10.287.130">
    <property type="match status" value="1"/>
</dbReference>
<evidence type="ECO:0000256" key="10">
    <source>
        <dbReference type="ARBA" id="ARBA00023136"/>
    </source>
</evidence>
<dbReference type="SMART" id="SM01049">
    <property type="entry name" value="Cache_2"/>
    <property type="match status" value="3"/>
</dbReference>
<evidence type="ECO:0000256" key="9">
    <source>
        <dbReference type="ARBA" id="ARBA00022989"/>
    </source>
</evidence>
<dbReference type="Proteomes" id="UP000548632">
    <property type="component" value="Unassembled WGS sequence"/>
</dbReference>
<protein>
    <recommendedName>
        <fullName evidence="3">histidine kinase</fullName>
        <ecNumber evidence="3">2.7.13.3</ecNumber>
    </recommendedName>
</protein>
<dbReference type="RefSeq" id="WP_182582456.1">
    <property type="nucleotide sequence ID" value="NZ_JABVCQ010000005.1"/>
</dbReference>
<evidence type="ECO:0000256" key="8">
    <source>
        <dbReference type="ARBA" id="ARBA00022777"/>
    </source>
</evidence>
<dbReference type="InterPro" id="IPR003594">
    <property type="entry name" value="HATPase_dom"/>
</dbReference>
<dbReference type="PANTHER" id="PTHR43065">
    <property type="entry name" value="SENSOR HISTIDINE KINASE"/>
    <property type="match status" value="1"/>
</dbReference>
<reference evidence="14 15" key="1">
    <citation type="journal article" date="2020" name="Arch. Microbiol.">
        <title>The genome sequence of the giant phototrophic gammaproteobacterium Thiospirillum jenense gives insight into its physiological properties and phylogenetic relationships.</title>
        <authorList>
            <person name="Imhoff J.F."/>
            <person name="Meyer T.E."/>
            <person name="Kyndt J.A."/>
        </authorList>
    </citation>
    <scope>NUCLEOTIDE SEQUENCE [LARGE SCALE GENOMIC DNA]</scope>
    <source>
        <strain evidence="14 15">DSM 216</strain>
    </source>
</reference>
<dbReference type="InterPro" id="IPR035965">
    <property type="entry name" value="PAS-like_dom_sf"/>
</dbReference>
<dbReference type="EMBL" id="JABVCQ010000005">
    <property type="protein sequence ID" value="MBB1125264.1"/>
    <property type="molecule type" value="Genomic_DNA"/>
</dbReference>
<evidence type="ECO:0000256" key="2">
    <source>
        <dbReference type="ARBA" id="ARBA00004651"/>
    </source>
</evidence>
<dbReference type="InterPro" id="IPR004010">
    <property type="entry name" value="Double_Cache_2"/>
</dbReference>
<dbReference type="GO" id="GO:0005886">
    <property type="term" value="C:plasma membrane"/>
    <property type="evidence" value="ECO:0007669"/>
    <property type="project" value="UniProtKB-SubCell"/>
</dbReference>
<feature type="transmembrane region" description="Helical" evidence="11">
    <location>
        <begin position="6"/>
        <end position="28"/>
    </location>
</feature>
<evidence type="ECO:0000256" key="4">
    <source>
        <dbReference type="ARBA" id="ARBA00022475"/>
    </source>
</evidence>
<evidence type="ECO:0000256" key="6">
    <source>
        <dbReference type="ARBA" id="ARBA00022679"/>
    </source>
</evidence>
<dbReference type="Gene3D" id="3.30.450.20">
    <property type="entry name" value="PAS domain"/>
    <property type="match status" value="4"/>
</dbReference>
<dbReference type="Pfam" id="PF13426">
    <property type="entry name" value="PAS_9"/>
    <property type="match status" value="1"/>
</dbReference>
<sequence>MISRLVFKVIVIITGIIVIYAAAILLLFMPEIEKNTIRLEEHIGISELSKISLLVDNAAREMEDYKKTSLEVHKKELISLTEVAFNLIRRLHDASLPENLKKDLRVRTQDFKAILEKRYASTLIKQGEQAAKTDILKYIDDYRYDNGIGYFFAAKQDTTIVMHPVNHDFIGKNCFDLKDQNGVYFVKDLVKRVLDGNGEGYIQYVWNNPLTNQPEDKLTYGFLFKPTGWIISTGFYLPNIVRQQQKKAIDYVRSLSYGDNDYFFISDYNNVLISHPYLQDINFSNIKDVYGNFIIPPMVQVAKEQGGGFVSYWWKKNKDDETVYEKLSYARHFPEWQWVTGTGIYLDNIQQEIAQRKQQLVRQLRQTLQEKKVGENGYFYILDAKANVVFYPDALEGKNLTDFSNPDYTMQIFAGLIDAYKNGSGVFYYKWNRPDDKGNYIYDKVAWVDYNAYFGWYICASAYVSELKKTSSNLRRFILISTLLVLFAVIIFATFFFHRLLQPIFELSEKAKLVKHGNFSIRNTIKRRDEIGMLAETFNDMLDTIEENIRTLDFNVREKTHDLEEQKEVFETLFYKTTDGVVLIENNRFIDCNDACVRLLEYDNKSQVLSLHPADISPKLQPDGRDSYEKACEMMHICLTEGSHHFEWVHKTAHAVEFWAEVVLTKIVIQGKTVIHANTRNITDRKNLERGLKEKTSELETSLRDLRATQSKLIQSEKMASLGGLVAGVAHEINTPVGMALTGITHIDQETKHIRQKYNDDEMTEEDFYSFLEDSDDLNRSIIINLNKAAELIKSFKQVAVDQSSEELRTFKLKEYVDEILISLHNRIKKTKLLINIDIDEQLELTTVPGAISQILTNFVMNSIVHGYDLHQTGTITIHVYLADHTLNLIYKDDGKGMDANTKARMFDPFFTTKRHLGGSGLGMNIVYNLVTQTLKGSIECESQLGKGVEFKVLLPISDHLGIV</sequence>
<dbReference type="Pfam" id="PF17201">
    <property type="entry name" value="Cache_3-Cache_2"/>
    <property type="match status" value="1"/>
</dbReference>
<dbReference type="Gene3D" id="3.30.565.10">
    <property type="entry name" value="Histidine kinase-like ATPase, C-terminal domain"/>
    <property type="match status" value="1"/>
</dbReference>
<comment type="catalytic activity">
    <reaction evidence="1">
        <text>ATP + protein L-histidine = ADP + protein N-phospho-L-histidine.</text>
        <dbReference type="EC" id="2.7.13.3"/>
    </reaction>
</comment>
<dbReference type="InterPro" id="IPR000014">
    <property type="entry name" value="PAS"/>
</dbReference>
<dbReference type="SUPFAM" id="SSF55874">
    <property type="entry name" value="ATPase domain of HSP90 chaperone/DNA topoisomerase II/histidine kinase"/>
    <property type="match status" value="1"/>
</dbReference>
<keyword evidence="9 11" id="KW-1133">Transmembrane helix</keyword>
<keyword evidence="7 11" id="KW-0812">Transmembrane</keyword>
<evidence type="ECO:0000313" key="15">
    <source>
        <dbReference type="Proteomes" id="UP000548632"/>
    </source>
</evidence>
<keyword evidence="4" id="KW-1003">Cell membrane</keyword>
<dbReference type="CDD" id="cd18774">
    <property type="entry name" value="PDC2_HK_sensor"/>
    <property type="match status" value="1"/>
</dbReference>
<dbReference type="PRINTS" id="PR00344">
    <property type="entry name" value="BCTRLSENSOR"/>
</dbReference>
<name>A0A839H890_9GAMM</name>
<dbReference type="PROSITE" id="PS50885">
    <property type="entry name" value="HAMP"/>
    <property type="match status" value="1"/>
</dbReference>
<comment type="caution">
    <text evidence="14">The sequence shown here is derived from an EMBL/GenBank/DDBJ whole genome shotgun (WGS) entry which is preliminary data.</text>
</comment>
<dbReference type="SUPFAM" id="SSF158472">
    <property type="entry name" value="HAMP domain-like"/>
    <property type="match status" value="1"/>
</dbReference>
<dbReference type="InterPro" id="IPR003660">
    <property type="entry name" value="HAMP_dom"/>
</dbReference>
<keyword evidence="5" id="KW-0597">Phosphoprotein</keyword>
<feature type="domain" description="Histidine kinase" evidence="12">
    <location>
        <begin position="728"/>
        <end position="959"/>
    </location>
</feature>
<dbReference type="InterPro" id="IPR036890">
    <property type="entry name" value="HATPase_C_sf"/>
</dbReference>
<evidence type="ECO:0000256" key="7">
    <source>
        <dbReference type="ARBA" id="ARBA00022692"/>
    </source>
</evidence>
<dbReference type="NCBIfam" id="TIGR00229">
    <property type="entry name" value="sensory_box"/>
    <property type="match status" value="1"/>
</dbReference>